<keyword evidence="4" id="KW-0067">ATP-binding</keyword>
<organism evidence="11">
    <name type="scientific">Brassica oleracea</name>
    <name type="common">Wild cabbage</name>
    <dbReference type="NCBI Taxonomy" id="3712"/>
    <lineage>
        <taxon>Eukaryota</taxon>
        <taxon>Viridiplantae</taxon>
        <taxon>Streptophyta</taxon>
        <taxon>Embryophyta</taxon>
        <taxon>Tracheophyta</taxon>
        <taxon>Spermatophyta</taxon>
        <taxon>Magnoliopsida</taxon>
        <taxon>eudicotyledons</taxon>
        <taxon>Gunneridae</taxon>
        <taxon>Pentapetalae</taxon>
        <taxon>rosids</taxon>
        <taxon>malvids</taxon>
        <taxon>Brassicales</taxon>
        <taxon>Brassicaceae</taxon>
        <taxon>Brassiceae</taxon>
        <taxon>Brassica</taxon>
    </lineage>
</organism>
<comment type="cofactor">
    <cofactor evidence="1">
        <name>Mg(2+)</name>
        <dbReference type="ChEBI" id="CHEBI:18420"/>
    </cofactor>
</comment>
<comment type="similarity">
    <text evidence="2">Belongs to the AAA ATPase family. BCS1 subfamily.</text>
</comment>
<evidence type="ECO:0000256" key="9">
    <source>
        <dbReference type="SAM" id="Phobius"/>
    </source>
</evidence>
<dbReference type="SMART" id="SM00382">
    <property type="entry name" value="AAA"/>
    <property type="match status" value="1"/>
</dbReference>
<dbReference type="InterPro" id="IPR027417">
    <property type="entry name" value="P-loop_NTPase"/>
</dbReference>
<feature type="compositionally biased region" description="Basic and acidic residues" evidence="8">
    <location>
        <begin position="679"/>
        <end position="716"/>
    </location>
</feature>
<dbReference type="Pfam" id="PF00004">
    <property type="entry name" value="AAA"/>
    <property type="match status" value="1"/>
</dbReference>
<dbReference type="InterPro" id="IPR025753">
    <property type="entry name" value="AAA_N_dom"/>
</dbReference>
<sequence>MGILRNSVIGIPVLVVVLFLVRVVLFKTGLIYTVKQWRRKIFDWFHVYQFYRVPEFNDNLQENQLYRRVYAYLNSLSSIENSDYTNLFAGRKSNEIILRLDRNQVIGDEFLGARVCWINGEDEDGSRSFVLKIRKADKRRILGSYLNHIHTVSEELEQRNKELKLFMNVAGNDEKIGRWRSIPFTHPCTFDNIAMEADLKEKVKSDLESFLKGKQFYNRLGRVWKRSYLLYGPSGTGKSSFVAAMASFLNYDVYDIDLSKVEDDSDLKMILLQTTCRSVIVIEDLDRFLSSKSTALSVSGVLNFTDGILSSCAADERIMVFTMTSKEQIDPAVLRPGRVDVHIHFPLCDFTAFKALASSYLGLKEHKLFPQVEGIFRDGASLSPAEIGELMIANRNSPSRALKSVINALQTDGDRRGTPATTRRLFHERASSEDYEGDTSGPLCGGGSSPAVKEFKKLYGLLRLKSNRKSQSFNLTRELRNGFGFVYFEDERDAEDAIRKLHNYRFEKRTLSVEWGRVYIYSVLVFFSRHGDGSYQKPTKTLFVCNFDSFRTKEVDIVEHFQPYGKVINVRMRSNYLFAQFATQEEATKALEATQRSQILGKVIAVEYGLKDDDERDDRRGGGSPKRSPSPAGRSPAAYVRGRRSPSAYDRRGRSPSAYDRRGRSPSPYDRRRRSPSAYERRKSPAACERRMSPADYGHRSPDNGRQRSPSYDRYRSLSPVPRGRKAEEYEKSAEPEATKNACDTMVSRP</sequence>
<evidence type="ECO:0000256" key="8">
    <source>
        <dbReference type="SAM" id="MobiDB-lite"/>
    </source>
</evidence>
<dbReference type="InterPro" id="IPR012677">
    <property type="entry name" value="Nucleotide-bd_a/b_plait_sf"/>
</dbReference>
<dbReference type="InterPro" id="IPR003593">
    <property type="entry name" value="AAA+_ATPase"/>
</dbReference>
<feature type="region of interest" description="Disordered" evidence="8">
    <location>
        <begin position="611"/>
        <end position="750"/>
    </location>
</feature>
<evidence type="ECO:0000313" key="11">
    <source>
        <dbReference type="EMBL" id="VDD58023.1"/>
    </source>
</evidence>
<evidence type="ECO:0000256" key="3">
    <source>
        <dbReference type="ARBA" id="ARBA00022801"/>
    </source>
</evidence>
<keyword evidence="9" id="KW-0812">Transmembrane</keyword>
<dbReference type="InterPro" id="IPR000504">
    <property type="entry name" value="RRM_dom"/>
</dbReference>
<protein>
    <recommendedName>
        <fullName evidence="10">RRM domain-containing protein</fullName>
    </recommendedName>
</protein>
<dbReference type="AlphaFoldDB" id="A0A3P6FJ24"/>
<dbReference type="Pfam" id="PF25568">
    <property type="entry name" value="AAA_lid_At3g28540"/>
    <property type="match status" value="1"/>
</dbReference>
<dbReference type="SUPFAM" id="SSF52540">
    <property type="entry name" value="P-loop containing nucleoside triphosphate hydrolases"/>
    <property type="match status" value="1"/>
</dbReference>
<keyword evidence="9" id="KW-0472">Membrane</keyword>
<proteinExistence type="inferred from homology"/>
<gene>
    <name evidence="11" type="ORF">BOLC8T51252H</name>
</gene>
<evidence type="ECO:0000256" key="1">
    <source>
        <dbReference type="ARBA" id="ARBA00001946"/>
    </source>
</evidence>
<dbReference type="Gene3D" id="3.30.70.330">
    <property type="match status" value="2"/>
</dbReference>
<dbReference type="InterPro" id="IPR050747">
    <property type="entry name" value="Mitochondrial_chaperone_BCS1"/>
</dbReference>
<dbReference type="CDD" id="cd19510">
    <property type="entry name" value="RecA-like_BCS1"/>
    <property type="match status" value="1"/>
</dbReference>
<keyword evidence="4" id="KW-0547">Nucleotide-binding</keyword>
<dbReference type="SMART" id="SM00360">
    <property type="entry name" value="RRM"/>
    <property type="match status" value="2"/>
</dbReference>
<name>A0A3P6FJ24_BRAOL</name>
<dbReference type="Pfam" id="PF00076">
    <property type="entry name" value="RRM_1"/>
    <property type="match status" value="2"/>
</dbReference>
<dbReference type="InterPro" id="IPR035979">
    <property type="entry name" value="RBD_domain_sf"/>
</dbReference>
<keyword evidence="5" id="KW-0460">Magnesium</keyword>
<evidence type="ECO:0000256" key="2">
    <source>
        <dbReference type="ARBA" id="ARBA00007448"/>
    </source>
</evidence>
<reference evidence="11" key="1">
    <citation type="submission" date="2018-11" db="EMBL/GenBank/DDBJ databases">
        <authorList>
            <consortium name="Genoscope - CEA"/>
            <person name="William W."/>
        </authorList>
    </citation>
    <scope>NUCLEOTIDE SEQUENCE</scope>
</reference>
<dbReference type="Pfam" id="PF14363">
    <property type="entry name" value="AAA_assoc"/>
    <property type="match status" value="1"/>
</dbReference>
<dbReference type="Gene3D" id="3.40.50.300">
    <property type="entry name" value="P-loop containing nucleotide triphosphate hydrolases"/>
    <property type="match status" value="1"/>
</dbReference>
<feature type="compositionally biased region" description="Basic and acidic residues" evidence="8">
    <location>
        <begin position="611"/>
        <end position="621"/>
    </location>
</feature>
<feature type="domain" description="RRM" evidence="10">
    <location>
        <begin position="540"/>
        <end position="611"/>
    </location>
</feature>
<comment type="catalytic activity">
    <reaction evidence="6">
        <text>ATP + H2O = ADP + phosphate + H(+)</text>
        <dbReference type="Rhea" id="RHEA:13065"/>
        <dbReference type="ChEBI" id="CHEBI:15377"/>
        <dbReference type="ChEBI" id="CHEBI:15378"/>
        <dbReference type="ChEBI" id="CHEBI:30616"/>
        <dbReference type="ChEBI" id="CHEBI:43474"/>
        <dbReference type="ChEBI" id="CHEBI:456216"/>
    </reaction>
</comment>
<dbReference type="GO" id="GO:0003723">
    <property type="term" value="F:RNA binding"/>
    <property type="evidence" value="ECO:0007669"/>
    <property type="project" value="UniProtKB-UniRule"/>
</dbReference>
<dbReference type="InterPro" id="IPR003959">
    <property type="entry name" value="ATPase_AAA_core"/>
</dbReference>
<evidence type="ECO:0000256" key="7">
    <source>
        <dbReference type="PROSITE-ProRule" id="PRU00176"/>
    </source>
</evidence>
<keyword evidence="3" id="KW-0378">Hydrolase</keyword>
<dbReference type="GO" id="GO:0006950">
    <property type="term" value="P:response to stress"/>
    <property type="evidence" value="ECO:0007669"/>
    <property type="project" value="UniProtKB-ARBA"/>
</dbReference>
<accession>A0A3P6FJ24</accession>
<dbReference type="GO" id="GO:0005524">
    <property type="term" value="F:ATP binding"/>
    <property type="evidence" value="ECO:0007669"/>
    <property type="project" value="UniProtKB-KW"/>
</dbReference>
<feature type="domain" description="RRM" evidence="10">
    <location>
        <begin position="453"/>
        <end position="518"/>
    </location>
</feature>
<dbReference type="EMBL" id="LR031879">
    <property type="protein sequence ID" value="VDD58023.1"/>
    <property type="molecule type" value="Genomic_DNA"/>
</dbReference>
<dbReference type="PROSITE" id="PS50102">
    <property type="entry name" value="RRM"/>
    <property type="match status" value="2"/>
</dbReference>
<feature type="compositionally biased region" description="Basic and acidic residues" evidence="8">
    <location>
        <begin position="649"/>
        <end position="663"/>
    </location>
</feature>
<evidence type="ECO:0000256" key="6">
    <source>
        <dbReference type="ARBA" id="ARBA00049360"/>
    </source>
</evidence>
<keyword evidence="7" id="KW-0694">RNA-binding</keyword>
<feature type="transmembrane region" description="Helical" evidence="9">
    <location>
        <begin position="7"/>
        <end position="26"/>
    </location>
</feature>
<feature type="compositionally biased region" description="Basic and acidic residues" evidence="8">
    <location>
        <begin position="725"/>
        <end position="738"/>
    </location>
</feature>
<evidence type="ECO:0000256" key="5">
    <source>
        <dbReference type="ARBA" id="ARBA00022842"/>
    </source>
</evidence>
<dbReference type="InterPro" id="IPR058017">
    <property type="entry name" value="At3g28540-like_C"/>
</dbReference>
<dbReference type="GO" id="GO:0016887">
    <property type="term" value="F:ATP hydrolysis activity"/>
    <property type="evidence" value="ECO:0007669"/>
    <property type="project" value="InterPro"/>
</dbReference>
<evidence type="ECO:0000256" key="4">
    <source>
        <dbReference type="ARBA" id="ARBA00022840"/>
    </source>
</evidence>
<keyword evidence="9" id="KW-1133">Transmembrane helix</keyword>
<evidence type="ECO:0000259" key="10">
    <source>
        <dbReference type="PROSITE" id="PS50102"/>
    </source>
</evidence>
<dbReference type="PANTHER" id="PTHR23070">
    <property type="entry name" value="BCS1 AAA-TYPE ATPASE"/>
    <property type="match status" value="1"/>
</dbReference>
<dbReference type="SUPFAM" id="SSF54928">
    <property type="entry name" value="RNA-binding domain, RBD"/>
    <property type="match status" value="1"/>
</dbReference>